<evidence type="ECO:0000256" key="3">
    <source>
        <dbReference type="ARBA" id="ARBA00022676"/>
    </source>
</evidence>
<feature type="transmembrane region" description="Helical" evidence="8">
    <location>
        <begin position="270"/>
        <end position="286"/>
    </location>
</feature>
<evidence type="ECO:0000256" key="4">
    <source>
        <dbReference type="ARBA" id="ARBA00022679"/>
    </source>
</evidence>
<evidence type="ECO:0000256" key="1">
    <source>
        <dbReference type="ARBA" id="ARBA00004651"/>
    </source>
</evidence>
<dbReference type="InterPro" id="IPR050297">
    <property type="entry name" value="LipidA_mod_glycosyltrf_83"/>
</dbReference>
<evidence type="ECO:0000256" key="8">
    <source>
        <dbReference type="SAM" id="Phobius"/>
    </source>
</evidence>
<proteinExistence type="predicted"/>
<evidence type="ECO:0000313" key="10">
    <source>
        <dbReference type="EMBL" id="GAA4128427.1"/>
    </source>
</evidence>
<evidence type="ECO:0000256" key="6">
    <source>
        <dbReference type="ARBA" id="ARBA00022989"/>
    </source>
</evidence>
<evidence type="ECO:0000256" key="7">
    <source>
        <dbReference type="ARBA" id="ARBA00023136"/>
    </source>
</evidence>
<organism evidence="10 11">
    <name type="scientific">Nocardioides fonticola</name>
    <dbReference type="NCBI Taxonomy" id="450363"/>
    <lineage>
        <taxon>Bacteria</taxon>
        <taxon>Bacillati</taxon>
        <taxon>Actinomycetota</taxon>
        <taxon>Actinomycetes</taxon>
        <taxon>Propionibacteriales</taxon>
        <taxon>Nocardioidaceae</taxon>
        <taxon>Nocardioides</taxon>
    </lineage>
</organism>
<keyword evidence="4" id="KW-0808">Transferase</keyword>
<comment type="caution">
    <text evidence="10">The sequence shown here is derived from an EMBL/GenBank/DDBJ whole genome shotgun (WGS) entry which is preliminary data.</text>
</comment>
<dbReference type="Proteomes" id="UP001501495">
    <property type="component" value="Unassembled WGS sequence"/>
</dbReference>
<keyword evidence="7 8" id="KW-0472">Membrane</keyword>
<protein>
    <submittedName>
        <fullName evidence="10">Glycosyltransferase family 39 protein</fullName>
    </submittedName>
</protein>
<feature type="transmembrane region" description="Helical" evidence="8">
    <location>
        <begin position="195"/>
        <end position="212"/>
    </location>
</feature>
<feature type="transmembrane region" description="Helical" evidence="8">
    <location>
        <begin position="153"/>
        <end position="183"/>
    </location>
</feature>
<dbReference type="RefSeq" id="WP_344735268.1">
    <property type="nucleotide sequence ID" value="NZ_BAAAZH010000032.1"/>
</dbReference>
<keyword evidence="11" id="KW-1185">Reference proteome</keyword>
<evidence type="ECO:0000256" key="5">
    <source>
        <dbReference type="ARBA" id="ARBA00022692"/>
    </source>
</evidence>
<gene>
    <name evidence="10" type="ORF">GCM10022215_39910</name>
</gene>
<dbReference type="EMBL" id="BAAAZH010000032">
    <property type="protein sequence ID" value="GAA4128427.1"/>
    <property type="molecule type" value="Genomic_DNA"/>
</dbReference>
<keyword evidence="5 8" id="KW-0812">Transmembrane</keyword>
<evidence type="ECO:0000259" key="9">
    <source>
        <dbReference type="Pfam" id="PF13231"/>
    </source>
</evidence>
<sequence>MSERRPSRGVLAVAALLLLLLVATSGRYGYHRDELYFLAAGHHLAWGYPDLPPLVPLLARLADEIAPGSLVVLRLPSALAMTALVLVTDQTARVLGADRRGRLLASAFIAVAGFPLALGHLLSTATFGLLGWAVALLLMASLLMDGGVGRRRWIALGLVVGLTAQANVLVGVLPLVVAAGVLAVGPRRLLLRWEAAGAAAIAVACVAPYLVWQAHHGWPQLEVARGISAGSSGTSEPRWLVLPLFVLQSGPWLLPVVLAGCRVLARRPEIRALAAGAALLVALVLVGGGKPYYLAGFLPLLLAAGATVAWKPWAGRAMVALSLPALLFVLPVLPVEDAGTAIAVNADAGETIGWPAYVDQIAAAYQVASPGTQILTGNYGEAGAIDRFGPSRGLPRAFSGHLGYAAWGHPSSSTVLTVGLTRADLLESFARVESLGSLATPHGIDNDEDGAPLFLCSEPLAPWPVLWPRFERDR</sequence>
<dbReference type="PANTHER" id="PTHR33908">
    <property type="entry name" value="MANNOSYLTRANSFERASE YKCB-RELATED"/>
    <property type="match status" value="1"/>
</dbReference>
<evidence type="ECO:0000256" key="2">
    <source>
        <dbReference type="ARBA" id="ARBA00022475"/>
    </source>
</evidence>
<evidence type="ECO:0000313" key="11">
    <source>
        <dbReference type="Proteomes" id="UP001501495"/>
    </source>
</evidence>
<dbReference type="PANTHER" id="PTHR33908:SF11">
    <property type="entry name" value="MEMBRANE PROTEIN"/>
    <property type="match status" value="1"/>
</dbReference>
<dbReference type="Pfam" id="PF13231">
    <property type="entry name" value="PMT_2"/>
    <property type="match status" value="1"/>
</dbReference>
<feature type="domain" description="Glycosyltransferase RgtA/B/C/D-like" evidence="9">
    <location>
        <begin position="51"/>
        <end position="212"/>
    </location>
</feature>
<keyword evidence="6 8" id="KW-1133">Transmembrane helix</keyword>
<keyword evidence="2" id="KW-1003">Cell membrane</keyword>
<feature type="transmembrane region" description="Helical" evidence="8">
    <location>
        <begin position="239"/>
        <end position="258"/>
    </location>
</feature>
<feature type="transmembrane region" description="Helical" evidence="8">
    <location>
        <begin position="65"/>
        <end position="87"/>
    </location>
</feature>
<feature type="transmembrane region" description="Helical" evidence="8">
    <location>
        <begin position="108"/>
        <end position="141"/>
    </location>
</feature>
<name>A0ABP7XZK6_9ACTN</name>
<comment type="subcellular location">
    <subcellularLocation>
        <location evidence="1">Cell membrane</location>
        <topology evidence="1">Multi-pass membrane protein</topology>
    </subcellularLocation>
</comment>
<keyword evidence="3" id="KW-0328">Glycosyltransferase</keyword>
<accession>A0ABP7XZK6</accession>
<reference evidence="11" key="1">
    <citation type="journal article" date="2019" name="Int. J. Syst. Evol. Microbiol.">
        <title>The Global Catalogue of Microorganisms (GCM) 10K type strain sequencing project: providing services to taxonomists for standard genome sequencing and annotation.</title>
        <authorList>
            <consortium name="The Broad Institute Genomics Platform"/>
            <consortium name="The Broad Institute Genome Sequencing Center for Infectious Disease"/>
            <person name="Wu L."/>
            <person name="Ma J."/>
        </authorList>
    </citation>
    <scope>NUCLEOTIDE SEQUENCE [LARGE SCALE GENOMIC DNA]</scope>
    <source>
        <strain evidence="11">JCM 16703</strain>
    </source>
</reference>
<dbReference type="InterPro" id="IPR038731">
    <property type="entry name" value="RgtA/B/C-like"/>
</dbReference>